<keyword evidence="1 7" id="KW-0547">Nucleotide-binding</keyword>
<dbReference type="EMBL" id="EQ962654">
    <property type="protein sequence ID" value="EED20746.1"/>
    <property type="molecule type" value="Genomic_DNA"/>
</dbReference>
<dbReference type="PANTHER" id="PTHR46243:SF1">
    <property type="entry name" value="BIS(5'-ADENOSYL)-TRIPHOSPHATASE"/>
    <property type="match status" value="1"/>
</dbReference>
<evidence type="ECO:0000256" key="2">
    <source>
        <dbReference type="ARBA" id="ARBA00022801"/>
    </source>
</evidence>
<dbReference type="GO" id="GO:0015964">
    <property type="term" value="P:diadenosine triphosphate catabolic process"/>
    <property type="evidence" value="ECO:0007669"/>
    <property type="project" value="EnsemblFungi"/>
</dbReference>
<keyword evidence="2 7" id="KW-0378">Hydrolase</keyword>
<evidence type="ECO:0000256" key="4">
    <source>
        <dbReference type="PIRSR" id="PIRSR639383-2"/>
    </source>
</evidence>
<dbReference type="RefSeq" id="XP_002481180.1">
    <property type="nucleotide sequence ID" value="XM_002481135.1"/>
</dbReference>
<evidence type="ECO:0000256" key="6">
    <source>
        <dbReference type="PROSITE-ProRule" id="PRU00464"/>
    </source>
</evidence>
<protein>
    <recommendedName>
        <fullName evidence="7">Bis(5'-adenosyl)-triphosphatase</fullName>
        <ecNumber evidence="7">3.6.1.29</ecNumber>
    </recommendedName>
</protein>
<dbReference type="SUPFAM" id="SSF54197">
    <property type="entry name" value="HIT-like"/>
    <property type="match status" value="1"/>
</dbReference>
<evidence type="ECO:0000256" key="7">
    <source>
        <dbReference type="RuleBase" id="RU366076"/>
    </source>
</evidence>
<feature type="binding site" evidence="4">
    <location>
        <position position="32"/>
    </location>
    <ligand>
        <name>substrate</name>
    </ligand>
</feature>
<evidence type="ECO:0000259" key="9">
    <source>
        <dbReference type="PROSITE" id="PS51084"/>
    </source>
</evidence>
<evidence type="ECO:0000313" key="10">
    <source>
        <dbReference type="EMBL" id="EED20746.1"/>
    </source>
</evidence>
<proteinExistence type="predicted"/>
<organism evidence="10 11">
    <name type="scientific">Talaromyces stipitatus (strain ATCC 10500 / CBS 375.48 / QM 6759 / NRRL 1006)</name>
    <name type="common">Penicillium stipitatum</name>
    <dbReference type="NCBI Taxonomy" id="441959"/>
    <lineage>
        <taxon>Eukaryota</taxon>
        <taxon>Fungi</taxon>
        <taxon>Dikarya</taxon>
        <taxon>Ascomycota</taxon>
        <taxon>Pezizomycotina</taxon>
        <taxon>Eurotiomycetes</taxon>
        <taxon>Eurotiomycetidae</taxon>
        <taxon>Eurotiales</taxon>
        <taxon>Trichocomaceae</taxon>
        <taxon>Talaromyces</taxon>
        <taxon>Talaromyces sect. Talaromyces</taxon>
    </lineage>
</organism>
<dbReference type="PROSITE" id="PS51084">
    <property type="entry name" value="HIT_2"/>
    <property type="match status" value="1"/>
</dbReference>
<feature type="short sequence motif" description="Histidine triad motif" evidence="6">
    <location>
        <begin position="99"/>
        <end position="103"/>
    </location>
</feature>
<dbReference type="InParanoid" id="B8M403"/>
<feature type="active site" description="Tele-AMP-histidine intermediate" evidence="3">
    <location>
        <position position="101"/>
    </location>
</feature>
<dbReference type="Proteomes" id="UP000001745">
    <property type="component" value="Unassembled WGS sequence"/>
</dbReference>
<comment type="catalytic activity">
    <reaction evidence="7">
        <text>P(1),P(3)-bis(5'-adenosyl) triphosphate + H2O = AMP + ADP + 2 H(+)</text>
        <dbReference type="Rhea" id="RHEA:13893"/>
        <dbReference type="ChEBI" id="CHEBI:15377"/>
        <dbReference type="ChEBI" id="CHEBI:15378"/>
        <dbReference type="ChEBI" id="CHEBI:58529"/>
        <dbReference type="ChEBI" id="CHEBI:456215"/>
        <dbReference type="ChEBI" id="CHEBI:456216"/>
        <dbReference type="EC" id="3.6.1.29"/>
    </reaction>
</comment>
<feature type="region of interest" description="Disordered" evidence="8">
    <location>
        <begin position="150"/>
        <end position="175"/>
    </location>
</feature>
<evidence type="ECO:0000256" key="8">
    <source>
        <dbReference type="SAM" id="MobiDB-lite"/>
    </source>
</evidence>
<dbReference type="EC" id="3.6.1.29" evidence="7"/>
<feature type="compositionally biased region" description="Basic and acidic residues" evidence="8">
    <location>
        <begin position="165"/>
        <end position="174"/>
    </location>
</feature>
<sequence>MAPLAKGPIYFGPFLVTSQVFYLTPLSFALVNLKPIIPGHVLVSPRRCVPRVSDLTPDETTDLFLTVRKVGRIIERVYGATSLNIAIQDGVDAGQSVPHVHTHIIPRKKADLDHKGGTDAIYEMLDGEEGDIWKIQKEFKQLQESLALGTTGEKKRRTNFPAVDNESRTPRTAEDMEQEAVMLAAEMEMERDD</sequence>
<comment type="cofactor">
    <cofactor evidence="7">
        <name>Mn(2+)</name>
        <dbReference type="ChEBI" id="CHEBI:29035"/>
    </cofactor>
</comment>
<dbReference type="OMA" id="DAIYGMM"/>
<dbReference type="InterPro" id="IPR039383">
    <property type="entry name" value="FHIT"/>
</dbReference>
<dbReference type="PROSITE" id="PS00892">
    <property type="entry name" value="HIT_1"/>
    <property type="match status" value="1"/>
</dbReference>
<dbReference type="InterPro" id="IPR011146">
    <property type="entry name" value="HIT-like"/>
</dbReference>
<dbReference type="AlphaFoldDB" id="B8M403"/>
<dbReference type="PANTHER" id="PTHR46243">
    <property type="entry name" value="BIS(5'-ADENOSYL)-TRIPHOSPHATASE"/>
    <property type="match status" value="1"/>
</dbReference>
<dbReference type="InterPro" id="IPR019808">
    <property type="entry name" value="Histidine_triad_CS"/>
</dbReference>
<dbReference type="InterPro" id="IPR036265">
    <property type="entry name" value="HIT-like_sf"/>
</dbReference>
<dbReference type="CDD" id="cd01275">
    <property type="entry name" value="FHIT"/>
    <property type="match status" value="1"/>
</dbReference>
<gene>
    <name evidence="10" type="ORF">TSTA_039450</name>
</gene>
<keyword evidence="11" id="KW-1185">Reference proteome</keyword>
<evidence type="ECO:0000256" key="1">
    <source>
        <dbReference type="ARBA" id="ARBA00022741"/>
    </source>
</evidence>
<dbReference type="eggNOG" id="KOG3379">
    <property type="taxonomic scope" value="Eukaryota"/>
</dbReference>
<dbReference type="PhylomeDB" id="B8M403"/>
<evidence type="ECO:0000256" key="3">
    <source>
        <dbReference type="PIRSR" id="PIRSR639383-1"/>
    </source>
</evidence>
<evidence type="ECO:0000313" key="11">
    <source>
        <dbReference type="Proteomes" id="UP000001745"/>
    </source>
</evidence>
<dbReference type="FunCoup" id="B8M403">
    <property type="interactions" value="172"/>
</dbReference>
<feature type="binding site" evidence="4">
    <location>
        <begin position="94"/>
        <end position="97"/>
    </location>
    <ligand>
        <name>substrate</name>
    </ligand>
</feature>
<dbReference type="GO" id="GO:0004081">
    <property type="term" value="F:bis(5'-nucleosyl)-tetraphosphatase (asymmetrical) activity"/>
    <property type="evidence" value="ECO:0007669"/>
    <property type="project" value="EnsemblFungi"/>
</dbReference>
<evidence type="ECO:0000256" key="5">
    <source>
        <dbReference type="PIRSR" id="PIRSR639383-3"/>
    </source>
</evidence>
<dbReference type="Pfam" id="PF01230">
    <property type="entry name" value="HIT"/>
    <property type="match status" value="1"/>
</dbReference>
<feature type="binding site" evidence="4">
    <location>
        <position position="103"/>
    </location>
    <ligand>
        <name>substrate</name>
    </ligand>
</feature>
<dbReference type="GeneID" id="8109283"/>
<feature type="binding site" evidence="4">
    <location>
        <position position="88"/>
    </location>
    <ligand>
        <name>substrate</name>
    </ligand>
</feature>
<feature type="site" description="Important for induction of apoptosis" evidence="5">
    <location>
        <position position="122"/>
    </location>
</feature>
<reference evidence="11" key="1">
    <citation type="journal article" date="2015" name="Genome Announc.">
        <title>Genome sequence of the AIDS-associated pathogen Penicillium marneffei (ATCC18224) and its near taxonomic relative Talaromyces stipitatus (ATCC10500).</title>
        <authorList>
            <person name="Nierman W.C."/>
            <person name="Fedorova-Abrams N.D."/>
            <person name="Andrianopoulos A."/>
        </authorList>
    </citation>
    <scope>NUCLEOTIDE SEQUENCE [LARGE SCALE GENOMIC DNA]</scope>
    <source>
        <strain evidence="11">ATCC 10500 / CBS 375.48 / QM 6759 / NRRL 1006</strain>
    </source>
</reference>
<dbReference type="HOGENOM" id="CLU_056776_7_3_1"/>
<dbReference type="Gene3D" id="3.30.428.10">
    <property type="entry name" value="HIT-like"/>
    <property type="match status" value="1"/>
</dbReference>
<dbReference type="InterPro" id="IPR051884">
    <property type="entry name" value="Bis(5'-adenosyl)-TPase_reg"/>
</dbReference>
<accession>B8M403</accession>
<name>B8M403_TALSN</name>
<dbReference type="OrthoDB" id="680339at2759"/>
<dbReference type="GO" id="GO:0047710">
    <property type="term" value="F:bis(5'-adenosyl)-triphosphatase activity"/>
    <property type="evidence" value="ECO:0007669"/>
    <property type="project" value="UniProtKB-UniRule"/>
</dbReference>
<dbReference type="GO" id="GO:0000166">
    <property type="term" value="F:nucleotide binding"/>
    <property type="evidence" value="ECO:0007669"/>
    <property type="project" value="UniProtKB-KW"/>
</dbReference>
<dbReference type="VEuPathDB" id="FungiDB:TSTA_039450"/>
<feature type="domain" description="HIT" evidence="9">
    <location>
        <begin position="7"/>
        <end position="114"/>
    </location>
</feature>
<dbReference type="STRING" id="441959.B8M403"/>